<dbReference type="Gene3D" id="3.40.50.150">
    <property type="entry name" value="Vaccinia Virus protein VP39"/>
    <property type="match status" value="1"/>
</dbReference>
<dbReference type="InterPro" id="IPR016035">
    <property type="entry name" value="Acyl_Trfase/lysoPLipase"/>
</dbReference>
<evidence type="ECO:0000259" key="9">
    <source>
        <dbReference type="PROSITE" id="PS50075"/>
    </source>
</evidence>
<dbReference type="InterPro" id="IPR029063">
    <property type="entry name" value="SAM-dependent_MTases_sf"/>
</dbReference>
<reference evidence="12 13" key="1">
    <citation type="journal article" date="2018" name="New Phytol.">
        <title>Comparative genomics and transcriptomics depict ericoid mycorrhizal fungi as versatile saprotrophs and plant mutualists.</title>
        <authorList>
            <person name="Martino E."/>
            <person name="Morin E."/>
            <person name="Grelet G.A."/>
            <person name="Kuo A."/>
            <person name="Kohler A."/>
            <person name="Daghino S."/>
            <person name="Barry K.W."/>
            <person name="Cichocki N."/>
            <person name="Clum A."/>
            <person name="Dockter R.B."/>
            <person name="Hainaut M."/>
            <person name="Kuo R.C."/>
            <person name="LaButti K."/>
            <person name="Lindahl B.D."/>
            <person name="Lindquist E.A."/>
            <person name="Lipzen A."/>
            <person name="Khouja H.R."/>
            <person name="Magnuson J."/>
            <person name="Murat C."/>
            <person name="Ohm R.A."/>
            <person name="Singer S.W."/>
            <person name="Spatafora J.W."/>
            <person name="Wang M."/>
            <person name="Veneault-Fourrey C."/>
            <person name="Henrissat B."/>
            <person name="Grigoriev I.V."/>
            <person name="Martin F.M."/>
            <person name="Perotto S."/>
        </authorList>
    </citation>
    <scope>NUCLEOTIDE SEQUENCE [LARGE SCALE GENOMIC DNA]</scope>
    <source>
        <strain evidence="12 13">ATCC 22711</strain>
    </source>
</reference>
<dbReference type="InterPro" id="IPR011032">
    <property type="entry name" value="GroES-like_sf"/>
</dbReference>
<keyword evidence="3" id="KW-0808">Transferase</keyword>
<dbReference type="SMART" id="SM00827">
    <property type="entry name" value="PKS_AT"/>
    <property type="match status" value="1"/>
</dbReference>
<protein>
    <submittedName>
        <fullName evidence="12">Uncharacterized protein</fullName>
    </submittedName>
</protein>
<dbReference type="InterPro" id="IPR018201">
    <property type="entry name" value="Ketoacyl_synth_AS"/>
</dbReference>
<dbReference type="InterPro" id="IPR014030">
    <property type="entry name" value="Ketoacyl_synth_N"/>
</dbReference>
<keyword evidence="13" id="KW-1185">Reference proteome</keyword>
<dbReference type="Pfam" id="PF08659">
    <property type="entry name" value="KR"/>
    <property type="match status" value="1"/>
</dbReference>
<feature type="active site" description="Proton donor; for dehydratase activity" evidence="8">
    <location>
        <position position="1159"/>
    </location>
</feature>
<dbReference type="PANTHER" id="PTHR43775">
    <property type="entry name" value="FATTY ACID SYNTHASE"/>
    <property type="match status" value="1"/>
</dbReference>
<dbReference type="InterPro" id="IPR020807">
    <property type="entry name" value="PKS_DH"/>
</dbReference>
<dbReference type="InterPro" id="IPR020806">
    <property type="entry name" value="PKS_PP-bd"/>
</dbReference>
<dbReference type="SMART" id="SM00822">
    <property type="entry name" value="PKS_KR"/>
    <property type="match status" value="1"/>
</dbReference>
<evidence type="ECO:0000256" key="6">
    <source>
        <dbReference type="ARBA" id="ARBA00023268"/>
    </source>
</evidence>
<dbReference type="PROSITE" id="PS52004">
    <property type="entry name" value="KS3_2"/>
    <property type="match status" value="1"/>
</dbReference>
<dbReference type="SUPFAM" id="SSF52151">
    <property type="entry name" value="FabD/lysophospholipase-like"/>
    <property type="match status" value="1"/>
</dbReference>
<organism evidence="12 13">
    <name type="scientific">Amorphotheca resinae ATCC 22711</name>
    <dbReference type="NCBI Taxonomy" id="857342"/>
    <lineage>
        <taxon>Eukaryota</taxon>
        <taxon>Fungi</taxon>
        <taxon>Dikarya</taxon>
        <taxon>Ascomycota</taxon>
        <taxon>Pezizomycotina</taxon>
        <taxon>Leotiomycetes</taxon>
        <taxon>Helotiales</taxon>
        <taxon>Amorphothecaceae</taxon>
        <taxon>Amorphotheca</taxon>
    </lineage>
</organism>
<dbReference type="FunFam" id="3.40.50.720:FF:000209">
    <property type="entry name" value="Polyketide synthase Pks12"/>
    <property type="match status" value="1"/>
</dbReference>
<dbReference type="InterPro" id="IPR036291">
    <property type="entry name" value="NAD(P)-bd_dom_sf"/>
</dbReference>
<dbReference type="Proteomes" id="UP000241818">
    <property type="component" value="Unassembled WGS sequence"/>
</dbReference>
<feature type="domain" description="Carrier" evidence="9">
    <location>
        <begin position="2451"/>
        <end position="2528"/>
    </location>
</feature>
<dbReference type="InterPro" id="IPR050091">
    <property type="entry name" value="PKS_NRPS_Biosynth_Enz"/>
</dbReference>
<proteinExistence type="predicted"/>
<gene>
    <name evidence="12" type="ORF">M430DRAFT_47039</name>
</gene>
<dbReference type="SMART" id="SM00823">
    <property type="entry name" value="PKS_PP"/>
    <property type="match status" value="1"/>
</dbReference>
<dbReference type="SUPFAM" id="SSF53335">
    <property type="entry name" value="S-adenosyl-L-methionine-dependent methyltransferases"/>
    <property type="match status" value="1"/>
</dbReference>
<dbReference type="Pfam" id="PF13602">
    <property type="entry name" value="ADH_zinc_N_2"/>
    <property type="match status" value="1"/>
</dbReference>
<dbReference type="InterPro" id="IPR013154">
    <property type="entry name" value="ADH-like_N"/>
</dbReference>
<feature type="active site" description="Proton acceptor; for dehydratase activity" evidence="8">
    <location>
        <position position="962"/>
    </location>
</feature>
<dbReference type="Pfam" id="PF08242">
    <property type="entry name" value="Methyltransf_12"/>
    <property type="match status" value="1"/>
</dbReference>
<dbReference type="SUPFAM" id="SSF55048">
    <property type="entry name" value="Probable ACP-binding domain of malonyl-CoA ACP transacylase"/>
    <property type="match status" value="1"/>
</dbReference>
<evidence type="ECO:0000256" key="3">
    <source>
        <dbReference type="ARBA" id="ARBA00022679"/>
    </source>
</evidence>
<feature type="region of interest" description="N-terminal hotdog fold" evidence="8">
    <location>
        <begin position="930"/>
        <end position="1067"/>
    </location>
</feature>
<dbReference type="GeneID" id="36575975"/>
<dbReference type="InterPro" id="IPR014031">
    <property type="entry name" value="Ketoacyl_synth_C"/>
</dbReference>
<dbReference type="GO" id="GO:0031177">
    <property type="term" value="F:phosphopantetheine binding"/>
    <property type="evidence" value="ECO:0007669"/>
    <property type="project" value="InterPro"/>
</dbReference>
<dbReference type="InParanoid" id="A0A2T3BF28"/>
<dbReference type="InterPro" id="IPR009081">
    <property type="entry name" value="PP-bd_ACP"/>
</dbReference>
<dbReference type="CDD" id="cd00833">
    <property type="entry name" value="PKS"/>
    <property type="match status" value="1"/>
</dbReference>
<feature type="domain" description="Ketosynthase family 3 (KS3)" evidence="10">
    <location>
        <begin position="29"/>
        <end position="456"/>
    </location>
</feature>
<dbReference type="GO" id="GO:0030639">
    <property type="term" value="P:polyketide biosynthetic process"/>
    <property type="evidence" value="ECO:0007669"/>
    <property type="project" value="UniProtKB-ARBA"/>
</dbReference>
<dbReference type="SUPFAM" id="SSF51735">
    <property type="entry name" value="NAD(P)-binding Rossmann-fold domains"/>
    <property type="match status" value="2"/>
</dbReference>
<evidence type="ECO:0000313" key="13">
    <source>
        <dbReference type="Proteomes" id="UP000241818"/>
    </source>
</evidence>
<dbReference type="Pfam" id="PF23297">
    <property type="entry name" value="ACP_SdgA_C"/>
    <property type="match status" value="1"/>
</dbReference>
<dbReference type="Pfam" id="PF00698">
    <property type="entry name" value="Acyl_transf_1"/>
    <property type="match status" value="1"/>
</dbReference>
<dbReference type="Pfam" id="PF21089">
    <property type="entry name" value="PKS_DH_N"/>
    <property type="match status" value="1"/>
</dbReference>
<dbReference type="InterPro" id="IPR049551">
    <property type="entry name" value="PKS_DH_C"/>
</dbReference>
<keyword evidence="4" id="KW-0521">NADP</keyword>
<dbReference type="SUPFAM" id="SSF53901">
    <property type="entry name" value="Thiolase-like"/>
    <property type="match status" value="1"/>
</dbReference>
<dbReference type="Gene3D" id="3.40.50.720">
    <property type="entry name" value="NAD(P)-binding Rossmann-like Domain"/>
    <property type="match status" value="3"/>
</dbReference>
<dbReference type="Gene3D" id="3.40.47.10">
    <property type="match status" value="1"/>
</dbReference>
<dbReference type="EMBL" id="KZ679006">
    <property type="protein sequence ID" value="PSS27982.1"/>
    <property type="molecule type" value="Genomic_DNA"/>
</dbReference>
<evidence type="ECO:0000256" key="5">
    <source>
        <dbReference type="ARBA" id="ARBA00023002"/>
    </source>
</evidence>
<dbReference type="CDD" id="cd05195">
    <property type="entry name" value="enoyl_red"/>
    <property type="match status" value="1"/>
</dbReference>
<sequence length="2542" mass="279943">MTETFRIPTEGITTGGVLNSDFRVPTCKVEPIAIVGMACRLPPDISTLGDFWNFCALRNSAWSENDKSRFNNSAFWHPNPEREGRFNNKGGHYLKHDLTCFDAPFFHITSTEAKAMDPQQRFLLEVTYEAMENAGVPMEHLDGGNTAVYSANSFSDYGHSLLRDPETTPKFTATGCDPCMLANRISYFFNLKGPSITIDTACSSSITALHLACQSLRTGESSHAIVSACHLNISPDTTVSYSLSQLLSNEGKSYPFDQRATGGFGRGEGAACVILKPLSAAIEAGDNIRAIIQNTGINQDGRTVGGITVPSVASQESLIRSLYNARGLDPLETRYIEAHGTGTATGDPIEVEALSRIFGKRDFKAGPTYLGSVKSNFGHLEGVSGLISVIKTAMMLERGVILPNTNFDSPNEKLQLADRNFQVPVAITPWPKPGIRRASVNNFGLGGSNSHVILEQGPPKPIGIVSRNRYIYVLSAQSEYSARQQMTRLAMYLRKNPIMFNKDLMKNLAYTLGARRSMFPWKVAATAISSTELVEKLRSDALVPIRSSKKPMIGFIFTGQGAQWQGMGRELLSHQVFAASIIKSETIFLELGATWTLRGLPHISQAVCCAVQIALVDLLHSWTLQPSAVLGHSSGEVAAAYAAGILPLDSCVAIAYHRGISTMKLRNTYPDCRGAMMAVGCGETELQELLHQVKAGKAVIGCKNSPSSFTVSGDHDAIIELQELLNTRNLFNRVLKVDVAYHSPHMELVADQYKDSLGSITTASSNVKFYSSTIGGLLERPSLDGEFWSNHMTGPVLFSDALHALCSFSETVDGQRRGIEILIEIGPHSALKGPIEQTLKGASLSGNIVYVPSLVRGKDAIQTTQDLAAGILMKGYPLDITCVNFEGDANQLNQISVLANLPPYPWMHLENYWHESRISKSYRTRSNPHNDLLGSPAADFNPLEPRWRNILRLNDVPWLRDHRLLSETVFPMAGYVSMAIEAALQHANVDGEEREISSIKLQQVSAKNRLILSENTGHEILLSLRPYRLGPEDQSKQWNEFVIFSCSEEMGFLEHCRGLVSVQLKVKYSDQTGTSLTEESQGALCSHDRNAIFGHSMEYSKLYKELKSIGVQYGPIFQGLTNIQSSGYFGRARVTIPNTVKSMPLEHESTYVIHPALLDICLQLMFPLLTTRQTGLKRLYMPTFIEEIEISCPMDQTAGHQLDLQGMLTKDSVDTPVFSISARELDTQSAKELISIKGLRLIGLSTQISTSNEIIDPYSKLKWMPFLDMLTPSQYRSLFSSSRTIEFEERSLIRLLNRVSCYYLRNALKRISEKGGYSGTRHANLYKWIQDQVGGCSRSDSPSLGQESISNDIDEQVPEYVQQAESSGPVGQFLCRIGENLPSIIREEVEPLSLMLVDNLLERYYEELLPLKSRLYPAAASFATYLSHQLPNLRILEIGAGTGGATLPILEALSRSTNSSPPFGCYDFTDISAGFFEKAKKKLATWQDDINFRKLDIETKPSSQGFIEESYDLIIAANVLHATVNMEKTMKNVRTLLKPGGKLLLLEITSPTVTVFPFATLPGWWLGEEDFRQSGPTLSPSSWNQVLRSTGFTGIEAEIQDYPDTTEHECCMIVSSALRTGTIRHPENLTIISDSSEGISEQLCSSLRNSLGFVPEIISLESTCSQQTDSRTYIFLEDARSPLLRTINEKQYNALQRLCLARNILWVVTGGNESSIKPENSMPLGLVRSIRNEQRGLKLVVLDMDPENRLSDIEAAATISRVFSHVFGSHLGSMGPDVELEFSERDGVVRIPRFVPDTLMNETMTSIRENFLPKVQEFEESRPIKMIFEKPGVSKRVLFLEQGYPTMAPAHDEVDIQVKACGISFHDVLMSRGEIPGELGYECSGVITGVGPGVKHLTIGDRVCVLAKGTYASSIRCAANSVAKIPDGMDFTTAASIPMAFVLAYYSLVTVGNLSHGESVLIHRAAGGVGQTAIAIAKLLGAEIYATVGSPSKKQSLVDLYGIPSERIFSSRDTSFRHDILKLTHGRGMDVILNPLSGESLQETLKCLGKNGRFVDIGRRDVLNDNRLSMSPFSFNATFSAVNLDALIEDKPKLLNGILTQGIDWYSCGKLSVKMPVTIYSISQVEEALNAIGSGETMGKVVVDFRPNTQLKIIASEQSNPVFDIDASYVVAGGGGIGQSIIRWMARRGAKNFILISRNGLKSGKVQELVSELLPRGIRIDVFRGDVANDSDLERILTESSKSLPPIKGVIHTAMVLKKIFFEKMCHRDYMEVIRPKVEGAWNLHRRFRDNSLKFFIIISSGTGVVGIPGSAAYGATTTYLGALARLRASEGLPGASLDLGPVLGVGYIADQQERQNIIEENWGNKGMNEAQLFALLEATIIGKYHQSWDQECFTCLTLPPPLEPFWFADSKFAHCRPRNITGDRKHPSKKGAVSDLPAAQLLAQSKSLDEDEAIIKSSVISKFKSVLSLHEDDITPSKQVSDYGVDSLVAVEIRNWIAHEFDARLSLLEFMESSSLSDLSKRISQKSGIVADNQKRYASSA</sequence>
<evidence type="ECO:0000256" key="8">
    <source>
        <dbReference type="PROSITE-ProRule" id="PRU01363"/>
    </source>
</evidence>
<dbReference type="GO" id="GO:0016491">
    <property type="term" value="F:oxidoreductase activity"/>
    <property type="evidence" value="ECO:0007669"/>
    <property type="project" value="UniProtKB-KW"/>
</dbReference>
<dbReference type="InterPro" id="IPR032821">
    <property type="entry name" value="PKS_assoc"/>
</dbReference>
<dbReference type="PROSITE" id="PS00012">
    <property type="entry name" value="PHOSPHOPANTETHEINE"/>
    <property type="match status" value="1"/>
</dbReference>
<feature type="domain" description="PKS/mFAS DH" evidence="11">
    <location>
        <begin position="930"/>
        <end position="1250"/>
    </location>
</feature>
<evidence type="ECO:0000313" key="12">
    <source>
        <dbReference type="EMBL" id="PSS27982.1"/>
    </source>
</evidence>
<dbReference type="InterPro" id="IPR020841">
    <property type="entry name" value="PKS_Beta-ketoAc_synthase_dom"/>
</dbReference>
<dbReference type="PANTHER" id="PTHR43775:SF13">
    <property type="entry name" value="POLYKETIDE SYNTHASE 1"/>
    <property type="match status" value="1"/>
</dbReference>
<dbReference type="InterPro" id="IPR049552">
    <property type="entry name" value="PKS_DH_N"/>
</dbReference>
<evidence type="ECO:0000256" key="1">
    <source>
        <dbReference type="ARBA" id="ARBA00022450"/>
    </source>
</evidence>
<evidence type="ECO:0000259" key="11">
    <source>
        <dbReference type="PROSITE" id="PS52019"/>
    </source>
</evidence>
<dbReference type="Gene3D" id="1.10.1200.10">
    <property type="entry name" value="ACP-like"/>
    <property type="match status" value="1"/>
</dbReference>
<accession>A0A2T3BF28</accession>
<dbReference type="InterPro" id="IPR013968">
    <property type="entry name" value="PKS_KR"/>
</dbReference>
<dbReference type="SMART" id="SM00829">
    <property type="entry name" value="PKS_ER"/>
    <property type="match status" value="1"/>
</dbReference>
<dbReference type="Pfam" id="PF08240">
    <property type="entry name" value="ADH_N"/>
    <property type="match status" value="1"/>
</dbReference>
<dbReference type="Pfam" id="PF14765">
    <property type="entry name" value="PS-DH"/>
    <property type="match status" value="1"/>
</dbReference>
<evidence type="ECO:0000256" key="4">
    <source>
        <dbReference type="ARBA" id="ARBA00022857"/>
    </source>
</evidence>
<dbReference type="GO" id="GO:0004315">
    <property type="term" value="F:3-oxoacyl-[acyl-carrier-protein] synthase activity"/>
    <property type="evidence" value="ECO:0007669"/>
    <property type="project" value="InterPro"/>
</dbReference>
<keyword evidence="5" id="KW-0560">Oxidoreductase</keyword>
<dbReference type="PROSITE" id="PS00606">
    <property type="entry name" value="KS3_1"/>
    <property type="match status" value="1"/>
</dbReference>
<dbReference type="Pfam" id="PF00109">
    <property type="entry name" value="ketoacyl-synt"/>
    <property type="match status" value="1"/>
</dbReference>
<dbReference type="InterPro" id="IPR006162">
    <property type="entry name" value="Ppantetheine_attach_site"/>
</dbReference>
<dbReference type="Gene3D" id="3.90.180.10">
    <property type="entry name" value="Medium-chain alcohol dehydrogenases, catalytic domain"/>
    <property type="match status" value="1"/>
</dbReference>
<keyword evidence="1" id="KW-0596">Phosphopantetheine</keyword>
<dbReference type="PROSITE" id="PS50075">
    <property type="entry name" value="CARRIER"/>
    <property type="match status" value="1"/>
</dbReference>
<dbReference type="GO" id="GO:0006633">
    <property type="term" value="P:fatty acid biosynthetic process"/>
    <property type="evidence" value="ECO:0007669"/>
    <property type="project" value="InterPro"/>
</dbReference>
<dbReference type="InterPro" id="IPR057326">
    <property type="entry name" value="KR_dom"/>
</dbReference>
<dbReference type="Gene3D" id="3.10.129.110">
    <property type="entry name" value="Polyketide synthase dehydratase"/>
    <property type="match status" value="1"/>
</dbReference>
<dbReference type="InterPro" id="IPR001227">
    <property type="entry name" value="Ac_transferase_dom_sf"/>
</dbReference>
<dbReference type="Gene3D" id="3.40.366.10">
    <property type="entry name" value="Malonyl-Coenzyme A Acyl Carrier Protein, domain 2"/>
    <property type="match status" value="1"/>
</dbReference>
<evidence type="ECO:0000256" key="7">
    <source>
        <dbReference type="ARBA" id="ARBA00023315"/>
    </source>
</evidence>
<dbReference type="OrthoDB" id="329835at2759"/>
<dbReference type="GO" id="GO:0004312">
    <property type="term" value="F:fatty acid synthase activity"/>
    <property type="evidence" value="ECO:0007669"/>
    <property type="project" value="TreeGrafter"/>
</dbReference>
<dbReference type="SUPFAM" id="SSF50129">
    <property type="entry name" value="GroES-like"/>
    <property type="match status" value="1"/>
</dbReference>
<dbReference type="SUPFAM" id="SSF47336">
    <property type="entry name" value="ACP-like"/>
    <property type="match status" value="1"/>
</dbReference>
<dbReference type="InterPro" id="IPR013217">
    <property type="entry name" value="Methyltransf_12"/>
</dbReference>
<dbReference type="InterPro" id="IPR036736">
    <property type="entry name" value="ACP-like_sf"/>
</dbReference>
<dbReference type="SMART" id="SM00826">
    <property type="entry name" value="PKS_DH"/>
    <property type="match status" value="1"/>
</dbReference>
<dbReference type="InterPro" id="IPR042104">
    <property type="entry name" value="PKS_dehydratase_sf"/>
</dbReference>
<name>A0A2T3BF28_AMORE</name>
<dbReference type="PROSITE" id="PS52019">
    <property type="entry name" value="PKS_MFAS_DH"/>
    <property type="match status" value="1"/>
</dbReference>
<dbReference type="InterPro" id="IPR056501">
    <property type="entry name" value="NAD-bd_HRPKS_sdrA"/>
</dbReference>
<feature type="region of interest" description="C-terminal hotdog fold" evidence="8">
    <location>
        <begin position="1091"/>
        <end position="1250"/>
    </location>
</feature>
<evidence type="ECO:0000256" key="2">
    <source>
        <dbReference type="ARBA" id="ARBA00022553"/>
    </source>
</evidence>
<dbReference type="GO" id="GO:1901336">
    <property type="term" value="P:lactone biosynthetic process"/>
    <property type="evidence" value="ECO:0007669"/>
    <property type="project" value="UniProtKB-ARBA"/>
</dbReference>
<dbReference type="InterPro" id="IPR016036">
    <property type="entry name" value="Malonyl_transacylase_ACP-bd"/>
</dbReference>
<dbReference type="InterPro" id="IPR016039">
    <property type="entry name" value="Thiolase-like"/>
</dbReference>
<dbReference type="InterPro" id="IPR020843">
    <property type="entry name" value="ER"/>
</dbReference>
<dbReference type="Pfam" id="PF02801">
    <property type="entry name" value="Ketoacyl-synt_C"/>
    <property type="match status" value="1"/>
</dbReference>
<dbReference type="STRING" id="857342.A0A2T3BF28"/>
<keyword evidence="7" id="KW-0012">Acyltransferase</keyword>
<dbReference type="InterPro" id="IPR049900">
    <property type="entry name" value="PKS_mFAS_DH"/>
</dbReference>
<dbReference type="InterPro" id="IPR014043">
    <property type="entry name" value="Acyl_transferase_dom"/>
</dbReference>
<dbReference type="SMART" id="SM00825">
    <property type="entry name" value="PKS_KS"/>
    <property type="match status" value="1"/>
</dbReference>
<dbReference type="Pfam" id="PF23114">
    <property type="entry name" value="NAD-bd_HRPKS_sdrA"/>
    <property type="match status" value="1"/>
</dbReference>
<keyword evidence="2" id="KW-0597">Phosphoprotein</keyword>
<evidence type="ECO:0000259" key="10">
    <source>
        <dbReference type="PROSITE" id="PS52004"/>
    </source>
</evidence>
<keyword evidence="6" id="KW-0511">Multifunctional enzyme</keyword>
<dbReference type="RefSeq" id="XP_024725507.1">
    <property type="nucleotide sequence ID" value="XM_024867894.1"/>
</dbReference>
<dbReference type="Pfam" id="PF16197">
    <property type="entry name" value="KAsynt_C_assoc"/>
    <property type="match status" value="1"/>
</dbReference>
<dbReference type="CDD" id="cd02440">
    <property type="entry name" value="AdoMet_MTases"/>
    <property type="match status" value="1"/>
</dbReference>